<dbReference type="EMBL" id="BMKO01000004">
    <property type="protein sequence ID" value="GGE79245.1"/>
    <property type="molecule type" value="Genomic_DNA"/>
</dbReference>
<feature type="domain" description="Cytochrome c-552/4" evidence="2">
    <location>
        <begin position="49"/>
        <end position="137"/>
    </location>
</feature>
<dbReference type="Proteomes" id="UP000606498">
    <property type="component" value="Unassembled WGS sequence"/>
</dbReference>
<evidence type="ECO:0000256" key="1">
    <source>
        <dbReference type="SAM" id="SignalP"/>
    </source>
</evidence>
<reference evidence="4" key="1">
    <citation type="journal article" date="2019" name="Int. J. Syst. Evol. Microbiol.">
        <title>The Global Catalogue of Microorganisms (GCM) 10K type strain sequencing project: providing services to taxonomists for standard genome sequencing and annotation.</title>
        <authorList>
            <consortium name="The Broad Institute Genomics Platform"/>
            <consortium name="The Broad Institute Genome Sequencing Center for Infectious Disease"/>
            <person name="Wu L."/>
            <person name="Ma J."/>
        </authorList>
    </citation>
    <scope>NUCLEOTIDE SEQUENCE [LARGE SCALE GENOMIC DNA]</scope>
    <source>
        <strain evidence="4">CGMCC 1.16033</strain>
    </source>
</reference>
<gene>
    <name evidence="3" type="ORF">GCM10011520_19760</name>
</gene>
<keyword evidence="4" id="KW-1185">Reference proteome</keyword>
<feature type="signal peptide" evidence="1">
    <location>
        <begin position="1"/>
        <end position="20"/>
    </location>
</feature>
<dbReference type="InterPro" id="IPR023155">
    <property type="entry name" value="Cyt_c-552/4"/>
</dbReference>
<dbReference type="InterPro" id="IPR036280">
    <property type="entry name" value="Multihaem_cyt_sf"/>
</dbReference>
<dbReference type="Gene3D" id="1.10.1130.10">
    <property type="entry name" value="Flavocytochrome C3, Chain A"/>
    <property type="match status" value="1"/>
</dbReference>
<dbReference type="Pfam" id="PF13435">
    <property type="entry name" value="Cytochrome_C554"/>
    <property type="match status" value="1"/>
</dbReference>
<dbReference type="RefSeq" id="WP_100145625.1">
    <property type="nucleotide sequence ID" value="NZ_BMKO01000004.1"/>
</dbReference>
<organism evidence="3 4">
    <name type="scientific">Shewanella carassii</name>
    <dbReference type="NCBI Taxonomy" id="1987584"/>
    <lineage>
        <taxon>Bacteria</taxon>
        <taxon>Pseudomonadati</taxon>
        <taxon>Pseudomonadota</taxon>
        <taxon>Gammaproteobacteria</taxon>
        <taxon>Alteromonadales</taxon>
        <taxon>Shewanellaceae</taxon>
        <taxon>Shewanella</taxon>
    </lineage>
</organism>
<name>A0ABQ1T1X8_9GAMM</name>
<sequence>MKKTTIALLLSTTLPLTAMAGDPLPFPLTNLSIKEQTQPEISRFKDAKTCSGCHPRQFKGWQGSMHSIAFIDPVFQAEWAMGEKETDGATRNLCGGCHTALGTVTQTVEFKSESGKFGGFTTQAVANQGVSCEVCHSVVDTNMAKTANGEHGNASLELSTDGGKRGPYDDAKAMGHKVIYSELHTKSEFCANCHNVFNPTENHFPLEHTYQEWKNSPYAEAGIQCQDCHMVPVETAVRVADEMKPAKQLADHGLGGKAGMGGKQRSLVHDHTFVGGNAIVAPLLGVKGGKEHAEEATKRLQTVAELNASVKGSAKEPVLEITVHNRRAGHALPTSLTFIRQVWLEVVITDDKGKELLRSGTLDANNKLPENTVVFQDTSVDIHGNSEHKPWKVAKFSVQNTIPAKGSKTVAYPFELPSETSHYQVEVKLHYRSFDQSVADLLLENKIQVPAIEMTHLTQHYQGVELK</sequence>
<evidence type="ECO:0000259" key="2">
    <source>
        <dbReference type="Pfam" id="PF13435"/>
    </source>
</evidence>
<evidence type="ECO:0000313" key="4">
    <source>
        <dbReference type="Proteomes" id="UP000606498"/>
    </source>
</evidence>
<comment type="caution">
    <text evidence="3">The sequence shown here is derived from an EMBL/GenBank/DDBJ whole genome shotgun (WGS) entry which is preliminary data.</text>
</comment>
<proteinExistence type="predicted"/>
<keyword evidence="1" id="KW-0732">Signal</keyword>
<dbReference type="SUPFAM" id="SSF48695">
    <property type="entry name" value="Multiheme cytochromes"/>
    <property type="match status" value="1"/>
</dbReference>
<feature type="chain" id="PRO_5046258189" evidence="1">
    <location>
        <begin position="21"/>
        <end position="467"/>
    </location>
</feature>
<evidence type="ECO:0000313" key="3">
    <source>
        <dbReference type="EMBL" id="GGE79245.1"/>
    </source>
</evidence>
<protein>
    <submittedName>
        <fullName evidence="3">Cytochrome c</fullName>
    </submittedName>
</protein>
<accession>A0ABQ1T1X8</accession>